<evidence type="ECO:0000313" key="3">
    <source>
        <dbReference type="EMBL" id="KAF0704855.1"/>
    </source>
</evidence>
<dbReference type="Pfam" id="PF24964">
    <property type="entry name" value="DUF7769"/>
    <property type="match status" value="1"/>
</dbReference>
<accession>A0A6A4Z289</accession>
<dbReference type="Proteomes" id="UP000469452">
    <property type="component" value="Unassembled WGS sequence"/>
</dbReference>
<dbReference type="GO" id="GO:0003676">
    <property type="term" value="F:nucleic acid binding"/>
    <property type="evidence" value="ECO:0007669"/>
    <property type="project" value="InterPro"/>
</dbReference>
<dbReference type="EMBL" id="VJMI01020307">
    <property type="protein sequence ID" value="KAF0704855.1"/>
    <property type="molecule type" value="Genomic_DNA"/>
</dbReference>
<dbReference type="AlphaFoldDB" id="A0A6A4Z289"/>
<feature type="compositionally biased region" description="Pro residues" evidence="1">
    <location>
        <begin position="1"/>
        <end position="16"/>
    </location>
</feature>
<evidence type="ECO:0000313" key="4">
    <source>
        <dbReference type="Proteomes" id="UP000469452"/>
    </source>
</evidence>
<dbReference type="VEuPathDB" id="FungiDB:H257_04187"/>
<dbReference type="PANTHER" id="PTHR47169">
    <property type="entry name" value="OS01G0541250 PROTEIN"/>
    <property type="match status" value="1"/>
</dbReference>
<proteinExistence type="predicted"/>
<comment type="caution">
    <text evidence="3">The sequence shown here is derived from an EMBL/GenBank/DDBJ whole genome shotgun (WGS) entry which is preliminary data.</text>
</comment>
<dbReference type="InterPro" id="IPR036397">
    <property type="entry name" value="RNaseH_sf"/>
</dbReference>
<feature type="domain" description="DUF7769" evidence="2">
    <location>
        <begin position="22"/>
        <end position="72"/>
    </location>
</feature>
<evidence type="ECO:0000259" key="2">
    <source>
        <dbReference type="Pfam" id="PF24964"/>
    </source>
</evidence>
<dbReference type="PANTHER" id="PTHR47169:SF2">
    <property type="entry name" value="OS01G0541250 PROTEIN"/>
    <property type="match status" value="1"/>
</dbReference>
<dbReference type="VEuPathDB" id="FungiDB:H257_07957"/>
<dbReference type="InterPro" id="IPR056671">
    <property type="entry name" value="DUF7769"/>
</dbReference>
<protein>
    <recommendedName>
        <fullName evidence="2">DUF7769 domain-containing protein</fullName>
    </recommendedName>
</protein>
<evidence type="ECO:0000256" key="1">
    <source>
        <dbReference type="SAM" id="MobiDB-lite"/>
    </source>
</evidence>
<name>A0A6A4Z289_APHAT</name>
<reference evidence="3 4" key="1">
    <citation type="submission" date="2019-06" db="EMBL/GenBank/DDBJ databases">
        <title>Genomics analysis of Aphanomyces spp. identifies a new class of oomycete effector associated with host adaptation.</title>
        <authorList>
            <person name="Gaulin E."/>
        </authorList>
    </citation>
    <scope>NUCLEOTIDE SEQUENCE [LARGE SCALE GENOMIC DNA]</scope>
    <source>
        <strain evidence="3 4">E</strain>
    </source>
</reference>
<dbReference type="Gene3D" id="3.30.420.10">
    <property type="entry name" value="Ribonuclease H-like superfamily/Ribonuclease H"/>
    <property type="match status" value="1"/>
</dbReference>
<dbReference type="VEuPathDB" id="FungiDB:H257_12488"/>
<gene>
    <name evidence="3" type="ORF">AaE_014730</name>
</gene>
<sequence length="459" mass="51908">MPPLPLLAPPRPPTPPRQTRNLSDVERRALYERLLQLSVNGSLPPQALRHIALEYKCHRSTASRVWQRGQASTTSGHLLADVASKIKGNSGRNKLRTAHEIEAAVKSVPHHDRQTLRSLAANSHLPKSTIVRHMKEEARLKARSSYVKPLLTEVNMVARVEHCLRFLRVMPGGGRVFENMHDYVHVDEKWFFLTKVNRRFYVYDDEELALRSVKSKRFITKVMFLAAVARPRYDHHTKKEFDRKIGIWPFVEHTLAKRTSKNRARGTPVITPQTVDSGVYQAAILDKVTPAIKAKFPRTSQRSEIYIQQDNASPHRCVTTALMLSMGIQGISIANQPPNSPDFNVLDLGFFNYIQSLQYQKCTRTIEELIGAVESAFHELPSATLSKTFITLQKVMELSMGVQGSNAYKLPHMNKDATIESLSGYNVECDPTSYESALIHLNNRLAEEASMDAQLNSHT</sequence>
<feature type="region of interest" description="Disordered" evidence="1">
    <location>
        <begin position="1"/>
        <end position="22"/>
    </location>
</feature>
<organism evidence="3 4">
    <name type="scientific">Aphanomyces astaci</name>
    <name type="common">Crayfish plague agent</name>
    <dbReference type="NCBI Taxonomy" id="112090"/>
    <lineage>
        <taxon>Eukaryota</taxon>
        <taxon>Sar</taxon>
        <taxon>Stramenopiles</taxon>
        <taxon>Oomycota</taxon>
        <taxon>Saprolegniomycetes</taxon>
        <taxon>Saprolegniales</taxon>
        <taxon>Verrucalvaceae</taxon>
        <taxon>Aphanomyces</taxon>
    </lineage>
</organism>